<dbReference type="RefSeq" id="XP_033534627.1">
    <property type="nucleotide sequence ID" value="XM_033681243.1"/>
</dbReference>
<organism evidence="21">
    <name type="scientific">Eremomyces bilateralis CBS 781.70</name>
    <dbReference type="NCBI Taxonomy" id="1392243"/>
    <lineage>
        <taxon>Eukaryota</taxon>
        <taxon>Fungi</taxon>
        <taxon>Dikarya</taxon>
        <taxon>Ascomycota</taxon>
        <taxon>Pezizomycotina</taxon>
        <taxon>Dothideomycetes</taxon>
        <taxon>Dothideomycetes incertae sedis</taxon>
        <taxon>Eremomycetales</taxon>
        <taxon>Eremomycetaceae</taxon>
        <taxon>Eremomyces</taxon>
    </lineage>
</organism>
<evidence type="ECO:0000256" key="3">
    <source>
        <dbReference type="ARBA" id="ARBA00005062"/>
    </source>
</evidence>
<dbReference type="EMBL" id="ML975156">
    <property type="protein sequence ID" value="KAF1812996.1"/>
    <property type="molecule type" value="Genomic_DNA"/>
</dbReference>
<keyword evidence="8 14" id="KW-0791">Threonine biosynthesis</keyword>
<proteinExistence type="inferred from homology"/>
<evidence type="ECO:0000256" key="5">
    <source>
        <dbReference type="ARBA" id="ARBA00013213"/>
    </source>
</evidence>
<dbReference type="SUPFAM" id="SSF51735">
    <property type="entry name" value="NAD(P)-binding Rossmann-fold domains"/>
    <property type="match status" value="1"/>
</dbReference>
<evidence type="ECO:0000256" key="15">
    <source>
        <dbReference type="PIRSR" id="PIRSR036497-1"/>
    </source>
</evidence>
<evidence type="ECO:0000256" key="18">
    <source>
        <dbReference type="RuleBase" id="RU004171"/>
    </source>
</evidence>
<comment type="similarity">
    <text evidence="4 14 18">Belongs to the homoserine dehydrogenase family.</text>
</comment>
<dbReference type="InterPro" id="IPR001342">
    <property type="entry name" value="HDH_cat"/>
</dbReference>
<comment type="function">
    <text evidence="13">Catalyzes the conversion of L-aspartate-beta-semialdehyde (L-Asa) to L-homoserine (L-Hse), the third step in the biosynthesis of amino acids that derive from aspartate (the aspartate family of amino acids), including methioinine and threonine, the latter of which is a precursor to isoleucine; production of homoserine leads to a branch-point in the pathway as it can either be O-phosphorylated for processing to threonine, or O-acylated for processing to methionine.</text>
</comment>
<dbReference type="GO" id="GO:0009088">
    <property type="term" value="P:threonine biosynthetic process"/>
    <property type="evidence" value="ECO:0007669"/>
    <property type="project" value="UniProtKB-UniPathway"/>
</dbReference>
<dbReference type="GeneID" id="54421813"/>
<feature type="domain" description="Aspartate/homoserine dehydrogenase NAD-binding" evidence="20">
    <location>
        <begin position="13"/>
        <end position="148"/>
    </location>
</feature>
<reference evidence="23" key="2">
    <citation type="submission" date="2020-04" db="EMBL/GenBank/DDBJ databases">
        <authorList>
            <consortium name="NCBI Genome Project"/>
        </authorList>
    </citation>
    <scope>NUCLEOTIDE SEQUENCE</scope>
    <source>
        <strain evidence="23">CBS 781.70</strain>
    </source>
</reference>
<comment type="pathway">
    <text evidence="3 17">Amino-acid biosynthesis; L-methionine biosynthesis via de novo pathway; L-homoserine from L-aspartate: step 3/3.</text>
</comment>
<comment type="catalytic activity">
    <reaction evidence="12">
        <text>L-homoserine + NADP(+) = L-aspartate 4-semialdehyde + NADPH + H(+)</text>
        <dbReference type="Rhea" id="RHEA:15761"/>
        <dbReference type="ChEBI" id="CHEBI:15378"/>
        <dbReference type="ChEBI" id="CHEBI:57476"/>
        <dbReference type="ChEBI" id="CHEBI:57783"/>
        <dbReference type="ChEBI" id="CHEBI:58349"/>
        <dbReference type="ChEBI" id="CHEBI:537519"/>
        <dbReference type="EC" id="1.1.1.3"/>
    </reaction>
    <physiologicalReaction direction="right-to-left" evidence="12">
        <dbReference type="Rhea" id="RHEA:15763"/>
    </physiologicalReaction>
</comment>
<evidence type="ECO:0000256" key="14">
    <source>
        <dbReference type="PIRNR" id="PIRNR036497"/>
    </source>
</evidence>
<evidence type="ECO:0000256" key="4">
    <source>
        <dbReference type="ARBA" id="ARBA00006753"/>
    </source>
</evidence>
<dbReference type="Proteomes" id="UP000504638">
    <property type="component" value="Unplaced"/>
</dbReference>
<dbReference type="InterPro" id="IPR022697">
    <property type="entry name" value="HDH_short"/>
</dbReference>
<keyword evidence="22" id="KW-1185">Reference proteome</keyword>
<evidence type="ECO:0000256" key="9">
    <source>
        <dbReference type="ARBA" id="ARBA00022857"/>
    </source>
</evidence>
<accession>A0A6G1G4Z6</accession>
<dbReference type="Pfam" id="PF00742">
    <property type="entry name" value="Homoserine_dh"/>
    <property type="match status" value="1"/>
</dbReference>
<dbReference type="OrthoDB" id="67851at2759"/>
<dbReference type="Gene3D" id="3.30.360.10">
    <property type="entry name" value="Dihydrodipicolinate Reductase, domain 2"/>
    <property type="match status" value="1"/>
</dbReference>
<sequence length="382" mass="41061">MAGAADVILAIIGVGGVGKPFLKQLTKITARLAKSPSNPVFVKVVYLARSQTALYDRDSYKQVDLQYWEQELAARGTSPLSPSEVAEFLTKYPQSGHRIVVDNTSDPTVAAEYPTFIRQGISVVTPNKKAFSGPLALWESIISVAQNGRNESGKGGYIYHESSVGAGLPIINTLTDLLVTGDEVRKIEGVFSGTMSFLFNQFMPVPGAGKGMDFAAAVKIAQQSGFTEPDPRDDLNGMDVARKLVILARISGMKLELEGIPIQSLIPNELESCASGAEFLEKLHEFDSRMDELKASAEKDGKVLRYVGSIDVISGESKVGLQRFDPSHPIGGLKGSDNIINFYTKRYGSKPLTIQGAGAGGDITAMGVSADLLRVIRLTCTR</sequence>
<feature type="binding site" evidence="16">
    <location>
        <position position="128"/>
    </location>
    <ligand>
        <name>NADPH</name>
        <dbReference type="ChEBI" id="CHEBI:57783"/>
    </ligand>
</feature>
<dbReference type="Gene3D" id="3.40.50.720">
    <property type="entry name" value="NAD(P)-binding Rossmann-like Domain"/>
    <property type="match status" value="1"/>
</dbReference>
<name>A0A6G1G4Z6_9PEZI</name>
<dbReference type="EC" id="1.1.1.3" evidence="5 14"/>
<evidence type="ECO:0000256" key="13">
    <source>
        <dbReference type="ARBA" id="ARBA00059589"/>
    </source>
</evidence>
<dbReference type="Pfam" id="PF03447">
    <property type="entry name" value="NAD_binding_3"/>
    <property type="match status" value="1"/>
</dbReference>
<feature type="binding site" evidence="16">
    <location>
        <position position="104"/>
    </location>
    <ligand>
        <name>NADPH</name>
        <dbReference type="ChEBI" id="CHEBI:57783"/>
    </ligand>
</feature>
<dbReference type="FunFam" id="3.30.360.10:FF:000006">
    <property type="entry name" value="Bifunctional aspartokinase/homoserine dehydrogenase"/>
    <property type="match status" value="1"/>
</dbReference>
<keyword evidence="10 14" id="KW-0560">Oxidoreductase</keyword>
<evidence type="ECO:0000256" key="6">
    <source>
        <dbReference type="ARBA" id="ARBA00013376"/>
    </source>
</evidence>
<evidence type="ECO:0000256" key="17">
    <source>
        <dbReference type="RuleBase" id="RU000579"/>
    </source>
</evidence>
<evidence type="ECO:0000256" key="2">
    <source>
        <dbReference type="ARBA" id="ARBA00005056"/>
    </source>
</evidence>
<dbReference type="PANTHER" id="PTHR43070:SF5">
    <property type="entry name" value="HOMOSERINE DEHYDROGENASE"/>
    <property type="match status" value="1"/>
</dbReference>
<dbReference type="InterPro" id="IPR005106">
    <property type="entry name" value="Asp/hSer_DH_NAD-bd"/>
</dbReference>
<dbReference type="AlphaFoldDB" id="A0A6G1G4Z6"/>
<keyword evidence="11 14" id="KW-0486">Methionine biosynthesis</keyword>
<reference evidence="23" key="3">
    <citation type="submission" date="2025-04" db="UniProtKB">
        <authorList>
            <consortium name="RefSeq"/>
        </authorList>
    </citation>
    <scope>IDENTIFICATION</scope>
    <source>
        <strain evidence="23">CBS 781.70</strain>
    </source>
</reference>
<evidence type="ECO:0000256" key="1">
    <source>
        <dbReference type="ARBA" id="ARBA00001920"/>
    </source>
</evidence>
<protein>
    <recommendedName>
        <fullName evidence="6 14">Homoserine dehydrogenase</fullName>
        <shortName evidence="14">HDH</shortName>
        <ecNumber evidence="5 14">1.1.1.3</ecNumber>
    </recommendedName>
</protein>
<evidence type="ECO:0000256" key="16">
    <source>
        <dbReference type="PIRSR" id="PIRSR036497-2"/>
    </source>
</evidence>
<dbReference type="GO" id="GO:0004412">
    <property type="term" value="F:homoserine dehydrogenase activity"/>
    <property type="evidence" value="ECO:0007669"/>
    <property type="project" value="UniProtKB-EC"/>
</dbReference>
<feature type="domain" description="Homoserine dehydrogenase catalytic" evidence="19">
    <location>
        <begin position="169"/>
        <end position="373"/>
    </location>
</feature>
<feature type="active site" description="Proton donor" evidence="15">
    <location>
        <position position="243"/>
    </location>
</feature>
<feature type="binding site" evidence="16">
    <location>
        <position position="228"/>
    </location>
    <ligand>
        <name>L-homoserine</name>
        <dbReference type="ChEBI" id="CHEBI:57476"/>
    </ligand>
</feature>
<evidence type="ECO:0000256" key="7">
    <source>
        <dbReference type="ARBA" id="ARBA00022605"/>
    </source>
</evidence>
<dbReference type="InterPro" id="IPR019811">
    <property type="entry name" value="HDH_CS"/>
</dbReference>
<evidence type="ECO:0000313" key="21">
    <source>
        <dbReference type="EMBL" id="KAF1812996.1"/>
    </source>
</evidence>
<dbReference type="PIRSF" id="PIRSF036497">
    <property type="entry name" value="HDH_short"/>
    <property type="match status" value="1"/>
</dbReference>
<dbReference type="UniPathway" id="UPA00051">
    <property type="reaction ID" value="UER00465"/>
</dbReference>
<feature type="binding site" evidence="16">
    <location>
        <begin position="13"/>
        <end position="18"/>
    </location>
    <ligand>
        <name>NADP(+)</name>
        <dbReference type="ChEBI" id="CHEBI:58349"/>
    </ligand>
</feature>
<keyword evidence="9 14" id="KW-0521">NADP</keyword>
<comment type="cofactor">
    <cofactor evidence="1">
        <name>a metal cation</name>
        <dbReference type="ChEBI" id="CHEBI:25213"/>
    </cofactor>
</comment>
<evidence type="ECO:0000313" key="22">
    <source>
        <dbReference type="Proteomes" id="UP000504638"/>
    </source>
</evidence>
<reference evidence="21 23" key="1">
    <citation type="submission" date="2020-01" db="EMBL/GenBank/DDBJ databases">
        <authorList>
            <consortium name="DOE Joint Genome Institute"/>
            <person name="Haridas S."/>
            <person name="Albert R."/>
            <person name="Binder M."/>
            <person name="Bloem J."/>
            <person name="Labutti K."/>
            <person name="Salamov A."/>
            <person name="Andreopoulos B."/>
            <person name="Baker S.E."/>
            <person name="Barry K."/>
            <person name="Bills G."/>
            <person name="Bluhm B.H."/>
            <person name="Cannon C."/>
            <person name="Castanera R."/>
            <person name="Culley D.E."/>
            <person name="Daum C."/>
            <person name="Ezra D."/>
            <person name="Gonzalez J.B."/>
            <person name="Henrissat B."/>
            <person name="Kuo A."/>
            <person name="Liang C."/>
            <person name="Lipzen A."/>
            <person name="Lutzoni F."/>
            <person name="Magnuson J."/>
            <person name="Mondo S."/>
            <person name="Nolan M."/>
            <person name="Ohm R."/>
            <person name="Pangilinan J."/>
            <person name="Park H.-J."/>
            <person name="Ramirez L."/>
            <person name="Alfaro M."/>
            <person name="Sun H."/>
            <person name="Tritt A."/>
            <person name="Yoshinaga Y."/>
            <person name="Zwiers L.-H."/>
            <person name="Turgeon B.G."/>
            <person name="Goodwin S.B."/>
            <person name="Spatafora J.W."/>
            <person name="Crous P.W."/>
            <person name="Grigoriev I.V."/>
        </authorList>
    </citation>
    <scope>NUCLEOTIDE SEQUENCE</scope>
    <source>
        <strain evidence="21 23">CBS 781.70</strain>
    </source>
</reference>
<dbReference type="PROSITE" id="PS01042">
    <property type="entry name" value="HOMOSER_DHGENASE"/>
    <property type="match status" value="1"/>
</dbReference>
<dbReference type="GO" id="GO:0009086">
    <property type="term" value="P:methionine biosynthetic process"/>
    <property type="evidence" value="ECO:0007669"/>
    <property type="project" value="UniProtKB-KW"/>
</dbReference>
<dbReference type="PANTHER" id="PTHR43070">
    <property type="match status" value="1"/>
</dbReference>
<dbReference type="GO" id="GO:0050661">
    <property type="term" value="F:NADP binding"/>
    <property type="evidence" value="ECO:0007669"/>
    <property type="project" value="InterPro"/>
</dbReference>
<evidence type="ECO:0000259" key="20">
    <source>
        <dbReference type="Pfam" id="PF03447"/>
    </source>
</evidence>
<evidence type="ECO:0000256" key="12">
    <source>
        <dbReference type="ARBA" id="ARBA00048841"/>
    </source>
</evidence>
<dbReference type="SUPFAM" id="SSF55347">
    <property type="entry name" value="Glyceraldehyde-3-phosphate dehydrogenase-like, C-terminal domain"/>
    <property type="match status" value="1"/>
</dbReference>
<keyword evidence="7 14" id="KW-0028">Amino-acid biosynthesis</keyword>
<evidence type="ECO:0000256" key="10">
    <source>
        <dbReference type="ARBA" id="ARBA00023002"/>
    </source>
</evidence>
<evidence type="ECO:0000256" key="8">
    <source>
        <dbReference type="ARBA" id="ARBA00022697"/>
    </source>
</evidence>
<comment type="pathway">
    <text evidence="2 17">Amino-acid biosynthesis; L-threonine biosynthesis; L-threonine from L-aspartate: step 3/5.</text>
</comment>
<evidence type="ECO:0000259" key="19">
    <source>
        <dbReference type="Pfam" id="PF00742"/>
    </source>
</evidence>
<evidence type="ECO:0000313" key="23">
    <source>
        <dbReference type="RefSeq" id="XP_033534627.1"/>
    </source>
</evidence>
<dbReference type="InterPro" id="IPR011147">
    <property type="entry name" value="Bifunc_Aspkin/hSer_DH"/>
</dbReference>
<dbReference type="UniPathway" id="UPA00050">
    <property type="reaction ID" value="UER00063"/>
</dbReference>
<evidence type="ECO:0000256" key="11">
    <source>
        <dbReference type="ARBA" id="ARBA00023167"/>
    </source>
</evidence>
<dbReference type="GO" id="GO:0009090">
    <property type="term" value="P:homoserine biosynthetic process"/>
    <property type="evidence" value="ECO:0007669"/>
    <property type="project" value="TreeGrafter"/>
</dbReference>
<gene>
    <name evidence="21 23" type="ORF">P152DRAFT_473520</name>
</gene>
<dbReference type="InterPro" id="IPR036291">
    <property type="entry name" value="NAD(P)-bd_dom_sf"/>
</dbReference>